<comment type="caution">
    <text evidence="2">The sequence shown here is derived from an EMBL/GenBank/DDBJ whole genome shotgun (WGS) entry which is preliminary data.</text>
</comment>
<dbReference type="CDD" id="cd09917">
    <property type="entry name" value="F-box_SF"/>
    <property type="match status" value="1"/>
</dbReference>
<dbReference type="Proteomes" id="UP000807159">
    <property type="component" value="Chromosome 1"/>
</dbReference>
<feature type="domain" description="F-box" evidence="1">
    <location>
        <begin position="29"/>
        <end position="66"/>
    </location>
</feature>
<dbReference type="PANTHER" id="PTHR31215">
    <property type="entry name" value="OS05G0510400 PROTEIN-RELATED"/>
    <property type="match status" value="1"/>
</dbReference>
<keyword evidence="3" id="KW-1185">Reference proteome</keyword>
<proteinExistence type="predicted"/>
<dbReference type="Pfam" id="PF12937">
    <property type="entry name" value="F-box-like"/>
    <property type="match status" value="1"/>
</dbReference>
<dbReference type="EMBL" id="JACEGQ020000001">
    <property type="protein sequence ID" value="KAH8522830.1"/>
    <property type="molecule type" value="Genomic_DNA"/>
</dbReference>
<dbReference type="AlphaFoldDB" id="A0A8T2ZZQ2"/>
<dbReference type="Gene3D" id="1.20.1280.50">
    <property type="match status" value="1"/>
</dbReference>
<reference evidence="2" key="1">
    <citation type="journal article" date="2021" name="J. Hered.">
        <title>Genome Assembly of Salicaceae Populus deltoides (Eastern Cottonwood) I-69 Based on Nanopore Sequencing and Hi-C Technologies.</title>
        <authorList>
            <person name="Bai S."/>
            <person name="Wu H."/>
            <person name="Zhang J."/>
            <person name="Pan Z."/>
            <person name="Zhao W."/>
            <person name="Li Z."/>
            <person name="Tong C."/>
        </authorList>
    </citation>
    <scope>NUCLEOTIDE SEQUENCE</scope>
    <source>
        <tissue evidence="2">Leaf</tissue>
    </source>
</reference>
<gene>
    <name evidence="2" type="ORF">H0E87_003466</name>
</gene>
<dbReference type="InterPro" id="IPR036047">
    <property type="entry name" value="F-box-like_dom_sf"/>
</dbReference>
<name>A0A8T2ZZQ2_POPDE</name>
<evidence type="ECO:0000313" key="2">
    <source>
        <dbReference type="EMBL" id="KAH8522830.1"/>
    </source>
</evidence>
<protein>
    <recommendedName>
        <fullName evidence="1">F-box domain-containing protein</fullName>
    </recommendedName>
</protein>
<organism evidence="2 3">
    <name type="scientific">Populus deltoides</name>
    <name type="common">Eastern poplar</name>
    <name type="synonym">Eastern cottonwood</name>
    <dbReference type="NCBI Taxonomy" id="3696"/>
    <lineage>
        <taxon>Eukaryota</taxon>
        <taxon>Viridiplantae</taxon>
        <taxon>Streptophyta</taxon>
        <taxon>Embryophyta</taxon>
        <taxon>Tracheophyta</taxon>
        <taxon>Spermatophyta</taxon>
        <taxon>Magnoliopsida</taxon>
        <taxon>eudicotyledons</taxon>
        <taxon>Gunneridae</taxon>
        <taxon>Pentapetalae</taxon>
        <taxon>rosids</taxon>
        <taxon>fabids</taxon>
        <taxon>Malpighiales</taxon>
        <taxon>Salicaceae</taxon>
        <taxon>Saliceae</taxon>
        <taxon>Populus</taxon>
    </lineage>
</organism>
<evidence type="ECO:0000313" key="3">
    <source>
        <dbReference type="Proteomes" id="UP000807159"/>
    </source>
</evidence>
<dbReference type="SUPFAM" id="SSF81383">
    <property type="entry name" value="F-box domain"/>
    <property type="match status" value="1"/>
</dbReference>
<evidence type="ECO:0000259" key="1">
    <source>
        <dbReference type="Pfam" id="PF12937"/>
    </source>
</evidence>
<sequence length="313" mass="35702">MGKSKSGRQGENLNIPVRRSERLSDKLKKLPDDLILKILSNFQDDPRTLIRCSSVSKHFLSLVSKTATVYVRCPLAGENWESLPCRQKHLHTPRTAIPRIRKVFTNLKSLDLKLCNHVLPPTSDGGFMMMMKGVLGSNGDIRVTYRVALEIGLLTRETTRLDDPLVLNLNRRYFKLLCLPFLESFLPVNDMLAHFFNGLCSMAISRGRVKGPGLSRGNLFMRKDQVFELANLNSHKSVCESWIMNPENVLYWLKDSENENCIREEVWLVGQWESHGTNEMGEGLARHFDMLSATERDVKELLVAFDVDDDMGH</sequence>
<dbReference type="InterPro" id="IPR001810">
    <property type="entry name" value="F-box_dom"/>
</dbReference>
<dbReference type="InterPro" id="IPR044809">
    <property type="entry name" value="AUF1-like"/>
</dbReference>
<accession>A0A8T2ZZQ2</accession>